<evidence type="ECO:0000313" key="1">
    <source>
        <dbReference type="EMBL" id="KAL3784996.1"/>
    </source>
</evidence>
<evidence type="ECO:0000313" key="2">
    <source>
        <dbReference type="Proteomes" id="UP001530400"/>
    </source>
</evidence>
<proteinExistence type="predicted"/>
<reference evidence="1 2" key="1">
    <citation type="submission" date="2024-10" db="EMBL/GenBank/DDBJ databases">
        <title>Updated reference genomes for cyclostephanoid diatoms.</title>
        <authorList>
            <person name="Roberts W.R."/>
            <person name="Alverson A.J."/>
        </authorList>
    </citation>
    <scope>NUCLEOTIDE SEQUENCE [LARGE SCALE GENOMIC DNA]</scope>
    <source>
        <strain evidence="1 2">AJA010-31</strain>
    </source>
</reference>
<gene>
    <name evidence="1" type="ORF">ACHAWO_010270</name>
</gene>
<accession>A0ABD3PCV2</accession>
<comment type="caution">
    <text evidence="1">The sequence shown here is derived from an EMBL/GenBank/DDBJ whole genome shotgun (WGS) entry which is preliminary data.</text>
</comment>
<keyword evidence="2" id="KW-1185">Reference proteome</keyword>
<name>A0ABD3PCV2_9STRA</name>
<organism evidence="1 2">
    <name type="scientific">Cyclotella atomus</name>
    <dbReference type="NCBI Taxonomy" id="382360"/>
    <lineage>
        <taxon>Eukaryota</taxon>
        <taxon>Sar</taxon>
        <taxon>Stramenopiles</taxon>
        <taxon>Ochrophyta</taxon>
        <taxon>Bacillariophyta</taxon>
        <taxon>Coscinodiscophyceae</taxon>
        <taxon>Thalassiosirophycidae</taxon>
        <taxon>Stephanodiscales</taxon>
        <taxon>Stephanodiscaceae</taxon>
        <taxon>Cyclotella</taxon>
    </lineage>
</organism>
<dbReference type="Proteomes" id="UP001530400">
    <property type="component" value="Unassembled WGS sequence"/>
</dbReference>
<sequence length="1431" mass="159902">MSNCFAARITSSVVSGSARSLISAVLVISSQYNFVTRHTVVLPTLFIWLLSPLLWRQLGSLFATHPMFVGLFVTRGTLLHNARGGFAWRCLWLKLLLSPSLCFGISRCGSKGCSTPVIRFKPGCLIRRFLGPDELCRIFDLPLSPDSVLAESSANQSTPLVYENAISPTILAFVLRHIWGINGGVDIGATSSELVGEDIVTDEDGLLLPSDDIVADEDSLSLPSIESQHEEFVIEGPGGLDADVSSWDLEQLDAASAHVKHDLTDWEDLDDESTYESAEETASLTSCLSEDFSIGASAATNDSVSAESGFISDASQATIVTKPTQPTVQTTLNPTVVADKQTFEAITKATVGLKAVKADDAEVPVYLWDNEIIGDDPSERKKRALNQFRQLGLQWLWRMLFGDCLEQLRSKFGEAWEVIILNTPTGEVRVRVRDWELLPLRPPLGKLSRVGKEREAMQGLLWHAAEASWFEYNAGSHTNVLLMMESLFSLSDLGRLLCNASQNLQTRIGQGTSKGYKVDKVIRRRYLTKVKKDLKLKSLIKYFAVPKGVDDVCIVYDGTASGLNDSVWSPSFWLPTIDSLVRALESDSWMLDRDIDDIFLNFQLHKSAWPFAGVDIGPLLDDENDKPSKERWFHWCRNAMGFTASPHNSIKMALVAEEVIRRDKWAKSNPFQWSRIELNLPGSLRYDLSRTWIVKVREDGLIACELFTFVDDERVTGAIRELAWHASCRLAAIQAHLGIQDAARKVGLCLQQPRAWAGAVVHVRPGEGVFILTSEDKWVKLKDILSKWLQVLDSGATNLNHKELLSDRGFLVYVTRAYPPMIPYVKGFHLTAEMWRGNRDADGWKLPEKERTENVGSLHDVDDEDVATMNHVGRKSGADVPQLAKSPNPPLRMVCPNKVVHVFYGFGDASGKGRGFTFQGYKTIHHPSGELGPTGEGVFRVGVWSASEESESLNYQLFLFTDNSTAESAFYKGSSSSKLLHNLVLRLHSVAMQYQIVIHMVHISEKRMIVQGTDGCSRGVLMEGVMAGKDMLSFVDLDKSAFERHAPLLDWVRSWTMLSDLNPLTPEEWFIEGHGITSRNLDKHGIWKPTHESAGKLHLWAPPPAIADAMLEELLKARHKQTDTVHVICIPHLMSPRWRRLFHKVPDLNFVVPAGSSFWPADMFEPLWIGIVLPFVPHRPWQLERAPLMVELAWQLCEVCKDRDLLQGIFCANFSSSWGEWPACLQAWHPECYTCLGQGMFPMSVLQGEDGVELESQAKSLDRLNKGYKGAFTVLPFQCETCWMRNLESRNPLSSDRKYVQCLWRANLDAMAGRANSTVEAHVGRIVETIKYCKLINKTPRFEARGTFPLDDLVGMSLAVDMLMKSLEAGEAKTCEKDGKKWNWCEHHQAWCIHTCSQQASSTISSNDLTSLSSAWRAMTLASSADGVPHS</sequence>
<protein>
    <submittedName>
        <fullName evidence="1">Uncharacterized protein</fullName>
    </submittedName>
</protein>
<dbReference type="EMBL" id="JALLPJ020000708">
    <property type="protein sequence ID" value="KAL3784996.1"/>
    <property type="molecule type" value="Genomic_DNA"/>
</dbReference>